<evidence type="ECO:0000256" key="9">
    <source>
        <dbReference type="ARBA" id="ARBA00023426"/>
    </source>
</evidence>
<evidence type="ECO:0000313" key="17">
    <source>
        <dbReference type="Proteomes" id="UP000428333"/>
    </source>
</evidence>
<sequence length="541" mass="60449">MEEKSNGPKEDGNRRKNNNTVIPGPTNPMVTPLLSDLYQFTMAYAYWKAGKHNEQAVFDLYFRKNPFGGEYTIFAGLEECIRLIANFKFTAEEIAFIRSSLPKTCEDGFYDYLRGVDCSDVKVYAVPEGSVAFPKVPLMRVEGPIAVSIYFPLSCSASAELVVQLVETPFLNLINYASLVATNSARHRFVAGKSKLLLEFGLRRAQGPDGGIGASKYSYMGGFDATSNVEAGRLFGIPIKGTHSHAFVSSFMSLDEIVEKSLQSRDGSSTCEDFVSLVQTWLSKIKVMRSGIPNFCAVALALNDLGYKALGIRLDSGDLAYLSCETRKFFRTIEKEFGVPDFGKMGITASNDLNEETLDALNKQGHEVDAFGIGTYLVTCYAQAALGCVFKLVEINNQPRIKLSEDVSKVSIPCKKRCYRLYGKEGYPLVDIMTGENEPPPKVAERILCRHPFSESKRAYVVPQRVEELLKCFWPGSSDGAREELPSLKEIRDRCIQQLEQMRPDHMRRLNPTPYKVSVSAKLYDFIHFLWLNEAPVGELQ</sequence>
<dbReference type="FunFam" id="3.20.140.10:FF:000006">
    <property type="entry name" value="Nicotinate phosphoribosyltransferase"/>
    <property type="match status" value="1"/>
</dbReference>
<dbReference type="InterPro" id="IPR007229">
    <property type="entry name" value="Nic_PRibTrfase-Fam"/>
</dbReference>
<accession>A0A6A4M8G5</accession>
<evidence type="ECO:0000256" key="5">
    <source>
        <dbReference type="ARBA" id="ARBA00022598"/>
    </source>
</evidence>
<dbReference type="UniPathway" id="UPA00253">
    <property type="reaction ID" value="UER00457"/>
</dbReference>
<dbReference type="PANTHER" id="PTHR11098:SF1">
    <property type="entry name" value="NICOTINATE PHOSPHORIBOSYLTRANSFERASE"/>
    <property type="match status" value="1"/>
</dbReference>
<evidence type="ECO:0000313" key="16">
    <source>
        <dbReference type="EMBL" id="KAE9466865.1"/>
    </source>
</evidence>
<dbReference type="OrthoDB" id="193380at2759"/>
<dbReference type="InterPro" id="IPR040727">
    <property type="entry name" value="NAPRTase_N"/>
</dbReference>
<dbReference type="NCBIfam" id="TIGR01513">
    <property type="entry name" value="NAPRTase_put"/>
    <property type="match status" value="1"/>
</dbReference>
<evidence type="ECO:0000256" key="3">
    <source>
        <dbReference type="ARBA" id="ARBA00013236"/>
    </source>
</evidence>
<dbReference type="InterPro" id="IPR036068">
    <property type="entry name" value="Nicotinate_pribotase-like_C"/>
</dbReference>
<dbReference type="GO" id="GO:0034355">
    <property type="term" value="P:NAD+ biosynthetic process via the salvage pathway"/>
    <property type="evidence" value="ECO:0007669"/>
    <property type="project" value="TreeGrafter"/>
</dbReference>
<dbReference type="InterPro" id="IPR013785">
    <property type="entry name" value="Aldolase_TIM"/>
</dbReference>
<dbReference type="FunFam" id="3.20.140.10:FF:000002">
    <property type="entry name" value="Nicotinate phosphoribosyltransferase"/>
    <property type="match status" value="1"/>
</dbReference>
<feature type="region of interest" description="Disordered" evidence="12">
    <location>
        <begin position="1"/>
        <end position="25"/>
    </location>
</feature>
<dbReference type="GO" id="GO:0005829">
    <property type="term" value="C:cytosol"/>
    <property type="evidence" value="ECO:0007669"/>
    <property type="project" value="TreeGrafter"/>
</dbReference>
<keyword evidence="17" id="KW-1185">Reference proteome</keyword>
<dbReference type="GO" id="GO:0016757">
    <property type="term" value="F:glycosyltransferase activity"/>
    <property type="evidence" value="ECO:0007669"/>
    <property type="project" value="UniProtKB-KW"/>
</dbReference>
<feature type="compositionally biased region" description="Basic and acidic residues" evidence="12">
    <location>
        <begin position="1"/>
        <end position="14"/>
    </location>
</feature>
<comment type="function">
    <text evidence="9">Catalyzes the first step in the biosynthesis of NAD from nicotinic acid, the ATP-dependent synthesis of beta-nicotinate D-ribonucleotide from nicotinate and 5-phospho-D-ribose 1-phosphate. Helps prevent cellular oxidative stress via its role in NAD biosynthesis.</text>
</comment>
<dbReference type="GO" id="GO:0004516">
    <property type="term" value="F:nicotinate phosphoribosyltransferase activity"/>
    <property type="evidence" value="ECO:0007669"/>
    <property type="project" value="UniProtKB-UniRule"/>
</dbReference>
<dbReference type="SUPFAM" id="SSF54675">
    <property type="entry name" value="Nicotinate/Quinolinate PRTase N-terminal domain-like"/>
    <property type="match status" value="1"/>
</dbReference>
<evidence type="ECO:0000256" key="6">
    <source>
        <dbReference type="ARBA" id="ARBA00022642"/>
    </source>
</evidence>
<dbReference type="EMBL" id="QEFC01000074">
    <property type="protein sequence ID" value="KAE9466865.1"/>
    <property type="molecule type" value="Genomic_DNA"/>
</dbReference>
<dbReference type="Pfam" id="PF17767">
    <property type="entry name" value="NAPRTase_N"/>
    <property type="match status" value="1"/>
</dbReference>
<evidence type="ECO:0000256" key="7">
    <source>
        <dbReference type="ARBA" id="ARBA00022676"/>
    </source>
</evidence>
<dbReference type="AlphaFoldDB" id="A0A6A4M8G5"/>
<feature type="non-terminal residue" evidence="16">
    <location>
        <position position="1"/>
    </location>
</feature>
<protein>
    <recommendedName>
        <fullName evidence="3 11">Nicotinate phosphoribosyltransferase</fullName>
        <ecNumber evidence="3 11">6.3.4.21</ecNumber>
    </recommendedName>
</protein>
<evidence type="ECO:0000256" key="8">
    <source>
        <dbReference type="ARBA" id="ARBA00022679"/>
    </source>
</evidence>
<comment type="similarity">
    <text evidence="2 11">Belongs to the NAPRTase family.</text>
</comment>
<evidence type="ECO:0000256" key="12">
    <source>
        <dbReference type="SAM" id="MobiDB-lite"/>
    </source>
</evidence>
<evidence type="ECO:0000259" key="15">
    <source>
        <dbReference type="Pfam" id="PF17956"/>
    </source>
</evidence>
<dbReference type="InterPro" id="IPR041525">
    <property type="entry name" value="N/Namide_PRibTrfase"/>
</dbReference>
<reference evidence="16 17" key="1">
    <citation type="journal article" date="2019" name="Genome Biol. Evol.">
        <title>The Rhododendron genome and chromosomal organization provide insight into shared whole-genome duplications across the heath family (Ericaceae).</title>
        <authorList>
            <person name="Soza V.L."/>
            <person name="Lindsley D."/>
            <person name="Waalkes A."/>
            <person name="Ramage E."/>
            <person name="Patwardhan R.P."/>
            <person name="Burton J.N."/>
            <person name="Adey A."/>
            <person name="Kumar A."/>
            <person name="Qiu R."/>
            <person name="Shendure J."/>
            <person name="Hall B."/>
        </authorList>
    </citation>
    <scope>NUCLEOTIDE SEQUENCE [LARGE SCALE GENOMIC DNA]</scope>
    <source>
        <strain evidence="16">RSF 1966-606</strain>
    </source>
</reference>
<dbReference type="InterPro" id="IPR041619">
    <property type="entry name" value="NAPRTase_C"/>
</dbReference>
<dbReference type="EC" id="6.3.4.21" evidence="3 11"/>
<comment type="catalytic activity">
    <reaction evidence="10 11">
        <text>5-phospho-alpha-D-ribose 1-diphosphate + nicotinate + ATP + H2O = nicotinate beta-D-ribonucleotide + ADP + phosphate + diphosphate</text>
        <dbReference type="Rhea" id="RHEA:36163"/>
        <dbReference type="ChEBI" id="CHEBI:15377"/>
        <dbReference type="ChEBI" id="CHEBI:30616"/>
        <dbReference type="ChEBI" id="CHEBI:32544"/>
        <dbReference type="ChEBI" id="CHEBI:33019"/>
        <dbReference type="ChEBI" id="CHEBI:43474"/>
        <dbReference type="ChEBI" id="CHEBI:57502"/>
        <dbReference type="ChEBI" id="CHEBI:58017"/>
        <dbReference type="ChEBI" id="CHEBI:456216"/>
        <dbReference type="EC" id="6.3.4.21"/>
    </reaction>
</comment>
<keyword evidence="4" id="KW-0597">Phosphoprotein</keyword>
<feature type="domain" description="Nicotinate phosphoribosyltransferase N-terminal" evidence="14">
    <location>
        <begin position="33"/>
        <end position="150"/>
    </location>
</feature>
<evidence type="ECO:0000256" key="11">
    <source>
        <dbReference type="RuleBase" id="RU365100"/>
    </source>
</evidence>
<feature type="domain" description="Nicotinate phosphoribosyltransferase C-terminal" evidence="15">
    <location>
        <begin position="415"/>
        <end position="526"/>
    </location>
</feature>
<name>A0A6A4M8G5_9ERIC</name>
<evidence type="ECO:0000256" key="1">
    <source>
        <dbReference type="ARBA" id="ARBA00004952"/>
    </source>
</evidence>
<dbReference type="Gene3D" id="3.20.140.10">
    <property type="entry name" value="nicotinate phosphoribosyltransferase"/>
    <property type="match status" value="1"/>
</dbReference>
<dbReference type="FunFam" id="3.20.20.70:FF:000227">
    <property type="entry name" value="Nicotinate phosphoribosyltransferase"/>
    <property type="match status" value="1"/>
</dbReference>
<dbReference type="Gene3D" id="3.20.20.70">
    <property type="entry name" value="Aldolase class I"/>
    <property type="match status" value="1"/>
</dbReference>
<keyword evidence="7" id="KW-0328">Glycosyltransferase</keyword>
<evidence type="ECO:0000256" key="10">
    <source>
        <dbReference type="ARBA" id="ARBA00048668"/>
    </source>
</evidence>
<dbReference type="Pfam" id="PF04095">
    <property type="entry name" value="NAPRTase"/>
    <property type="match status" value="1"/>
</dbReference>
<organism evidence="16 17">
    <name type="scientific">Rhododendron williamsianum</name>
    <dbReference type="NCBI Taxonomy" id="262921"/>
    <lineage>
        <taxon>Eukaryota</taxon>
        <taxon>Viridiplantae</taxon>
        <taxon>Streptophyta</taxon>
        <taxon>Embryophyta</taxon>
        <taxon>Tracheophyta</taxon>
        <taxon>Spermatophyta</taxon>
        <taxon>Magnoliopsida</taxon>
        <taxon>eudicotyledons</taxon>
        <taxon>Gunneridae</taxon>
        <taxon>Pentapetalae</taxon>
        <taxon>asterids</taxon>
        <taxon>Ericales</taxon>
        <taxon>Ericaceae</taxon>
        <taxon>Ericoideae</taxon>
        <taxon>Rhodoreae</taxon>
        <taxon>Rhododendron</taxon>
    </lineage>
</organism>
<evidence type="ECO:0000259" key="13">
    <source>
        <dbReference type="Pfam" id="PF04095"/>
    </source>
</evidence>
<dbReference type="PANTHER" id="PTHR11098">
    <property type="entry name" value="NICOTINATE PHOSPHORIBOSYLTRANSFERASE"/>
    <property type="match status" value="1"/>
</dbReference>
<comment type="PTM">
    <text evidence="11">Transiently phosphorylated on a His residue during the reaction cycle. Phosphorylation strongly increases the affinity for substrates and increases the rate of nicotinate D-ribonucleotide production. Dephosphorylation regenerates the low-affinity form of the enzyme, leading to product release.</text>
</comment>
<dbReference type="Pfam" id="PF17956">
    <property type="entry name" value="NAPRTase_C"/>
    <property type="match status" value="1"/>
</dbReference>
<proteinExistence type="inferred from homology"/>
<dbReference type="Proteomes" id="UP000428333">
    <property type="component" value="Linkage Group LG01"/>
</dbReference>
<comment type="caution">
    <text evidence="16">The sequence shown here is derived from an EMBL/GenBank/DDBJ whole genome shotgun (WGS) entry which is preliminary data.</text>
</comment>
<comment type="pathway">
    <text evidence="1 11">Cofactor biosynthesis; NAD(+) biosynthesis; nicotinate D-ribonucleotide from nicotinate: step 1/1.</text>
</comment>
<evidence type="ECO:0000256" key="4">
    <source>
        <dbReference type="ARBA" id="ARBA00022553"/>
    </source>
</evidence>
<dbReference type="InterPro" id="IPR006405">
    <property type="entry name" value="Nic_PRibTrfase_pncB"/>
</dbReference>
<dbReference type="PIRSF" id="PIRSF000484">
    <property type="entry name" value="NAPRT"/>
    <property type="match status" value="1"/>
</dbReference>
<evidence type="ECO:0000256" key="2">
    <source>
        <dbReference type="ARBA" id="ARBA00010897"/>
    </source>
</evidence>
<feature type="domain" description="Nicotinate/nicotinamide phosphoribosyltransferase" evidence="13">
    <location>
        <begin position="198"/>
        <end position="409"/>
    </location>
</feature>
<dbReference type="SUPFAM" id="SSF51690">
    <property type="entry name" value="Nicotinate/Quinolinate PRTase C-terminal domain-like"/>
    <property type="match status" value="1"/>
</dbReference>
<keyword evidence="6 11" id="KW-0662">Pyridine nucleotide biosynthesis</keyword>
<gene>
    <name evidence="16" type="ORF">C3L33_01251</name>
</gene>
<keyword evidence="8 11" id="KW-0808">Transferase</keyword>
<keyword evidence="5 11" id="KW-0436">Ligase</keyword>
<evidence type="ECO:0000259" key="14">
    <source>
        <dbReference type="Pfam" id="PF17767"/>
    </source>
</evidence>
<dbReference type="CDD" id="cd01570">
    <property type="entry name" value="NAPRTase_A"/>
    <property type="match status" value="1"/>
</dbReference>